<feature type="domain" description="ABC transporter" evidence="1">
    <location>
        <begin position="24"/>
        <end position="84"/>
    </location>
</feature>
<dbReference type="EMBL" id="PPEA01000333">
    <property type="protein sequence ID" value="PQM47465.1"/>
    <property type="molecule type" value="Genomic_DNA"/>
</dbReference>
<evidence type="ECO:0000313" key="3">
    <source>
        <dbReference type="Proteomes" id="UP000238296"/>
    </source>
</evidence>
<name>A0A2S8BLG5_9MYCO</name>
<dbReference type="InterPro" id="IPR027417">
    <property type="entry name" value="P-loop_NTPase"/>
</dbReference>
<dbReference type="SUPFAM" id="SSF52540">
    <property type="entry name" value="P-loop containing nucleoside triphosphate hydrolases"/>
    <property type="match status" value="1"/>
</dbReference>
<dbReference type="GO" id="GO:0016887">
    <property type="term" value="F:ATP hydrolysis activity"/>
    <property type="evidence" value="ECO:0007669"/>
    <property type="project" value="InterPro"/>
</dbReference>
<evidence type="ECO:0000259" key="1">
    <source>
        <dbReference type="Pfam" id="PF00005"/>
    </source>
</evidence>
<reference evidence="2 3" key="1">
    <citation type="journal article" date="2017" name="Int. J. Syst. Evol. Microbiol.">
        <title>Mycobacterium talmoniae sp. nov., a slowly growing mycobacterium isolated from human respiratory samples.</title>
        <authorList>
            <person name="Davidson R.M."/>
            <person name="DeGroote M.A."/>
            <person name="Marola J.L."/>
            <person name="Buss S."/>
            <person name="Jones V."/>
            <person name="McNeil M.R."/>
            <person name="Freifeld A.G."/>
            <person name="Elaine Epperson L."/>
            <person name="Hasan N.A."/>
            <person name="Jackson M."/>
            <person name="Iwen P.C."/>
            <person name="Salfinger M."/>
            <person name="Strong M."/>
        </authorList>
    </citation>
    <scope>NUCLEOTIDE SEQUENCE [LARGE SCALE GENOMIC DNA]</scope>
    <source>
        <strain evidence="2 3">ATCC BAA-2683</strain>
    </source>
</reference>
<dbReference type="PANTHER" id="PTHR42855:SF1">
    <property type="entry name" value="ABC TRANSPORTER DOMAIN-CONTAINING PROTEIN"/>
    <property type="match status" value="1"/>
</dbReference>
<keyword evidence="2" id="KW-0547">Nucleotide-binding</keyword>
<protein>
    <submittedName>
        <fullName evidence="2">Putative ABC transporter ATP-binding protein YheS</fullName>
    </submittedName>
</protein>
<dbReference type="Pfam" id="PF00005">
    <property type="entry name" value="ABC_tran"/>
    <property type="match status" value="1"/>
</dbReference>
<gene>
    <name evidence="2" type="primary">yheS_1</name>
    <name evidence="2" type="ORF">C1Y40_02352</name>
</gene>
<organism evidence="2 3">
    <name type="scientific">Mycobacterium talmoniae</name>
    <dbReference type="NCBI Taxonomy" id="1858794"/>
    <lineage>
        <taxon>Bacteria</taxon>
        <taxon>Bacillati</taxon>
        <taxon>Actinomycetota</taxon>
        <taxon>Actinomycetes</taxon>
        <taxon>Mycobacteriales</taxon>
        <taxon>Mycobacteriaceae</taxon>
        <taxon>Mycobacterium</taxon>
    </lineage>
</organism>
<keyword evidence="2" id="KW-0067">ATP-binding</keyword>
<comment type="caution">
    <text evidence="2">The sequence shown here is derived from an EMBL/GenBank/DDBJ whole genome shotgun (WGS) entry which is preliminary data.</text>
</comment>
<dbReference type="AlphaFoldDB" id="A0A2S8BLG5"/>
<sequence length="104" mass="10945">MITATDLEVRAGARTLLSAAGPALRVQPGDRIGLVGRNGAGKTTTMRILAGEGEPYAGTVTRSGEIGYLPQDPKEGNLDVTARDRVLSARGLDTLLAELENSRR</sequence>
<dbReference type="GO" id="GO:0005524">
    <property type="term" value="F:ATP binding"/>
    <property type="evidence" value="ECO:0007669"/>
    <property type="project" value="UniProtKB-KW"/>
</dbReference>
<dbReference type="InterPro" id="IPR051309">
    <property type="entry name" value="ABCF_ATPase"/>
</dbReference>
<dbReference type="PANTHER" id="PTHR42855">
    <property type="entry name" value="ABC TRANSPORTER ATP-BINDING SUBUNIT"/>
    <property type="match status" value="1"/>
</dbReference>
<dbReference type="Proteomes" id="UP000238296">
    <property type="component" value="Unassembled WGS sequence"/>
</dbReference>
<evidence type="ECO:0000313" key="2">
    <source>
        <dbReference type="EMBL" id="PQM47465.1"/>
    </source>
</evidence>
<dbReference type="InterPro" id="IPR003439">
    <property type="entry name" value="ABC_transporter-like_ATP-bd"/>
</dbReference>
<dbReference type="Gene3D" id="3.40.50.300">
    <property type="entry name" value="P-loop containing nucleotide triphosphate hydrolases"/>
    <property type="match status" value="1"/>
</dbReference>
<accession>A0A2S8BLG5</accession>
<proteinExistence type="predicted"/>